<evidence type="ECO:0000259" key="2">
    <source>
        <dbReference type="Pfam" id="PF13937"/>
    </source>
</evidence>
<dbReference type="OrthoDB" id="9797746at2"/>
<dbReference type="InterPro" id="IPR019886">
    <property type="entry name" value="Na_symporter_ssu"/>
</dbReference>
<protein>
    <submittedName>
        <fullName evidence="3">Putative solute:sodium symporter small subunit</fullName>
    </submittedName>
</protein>
<dbReference type="Pfam" id="PF13937">
    <property type="entry name" value="DUF4212"/>
    <property type="match status" value="1"/>
</dbReference>
<name>A0A419UZY3_9BACL</name>
<evidence type="ECO:0000313" key="3">
    <source>
        <dbReference type="EMBL" id="RKD71180.1"/>
    </source>
</evidence>
<comment type="caution">
    <text evidence="3">The sequence shown here is derived from an EMBL/GenBank/DDBJ whole genome shotgun (WGS) entry which is preliminary data.</text>
</comment>
<proteinExistence type="predicted"/>
<keyword evidence="4" id="KW-1185">Reference proteome</keyword>
<gene>
    <name evidence="3" type="ORF">ATL39_2575</name>
</gene>
<feature type="transmembrane region" description="Helical" evidence="1">
    <location>
        <begin position="53"/>
        <end position="74"/>
    </location>
</feature>
<evidence type="ECO:0000256" key="1">
    <source>
        <dbReference type="SAM" id="Phobius"/>
    </source>
</evidence>
<evidence type="ECO:0000313" key="4">
    <source>
        <dbReference type="Proteomes" id="UP000285120"/>
    </source>
</evidence>
<dbReference type="AlphaFoldDB" id="A0A419UZY3"/>
<dbReference type="EMBL" id="RAPK01000010">
    <property type="protein sequence ID" value="RKD71180.1"/>
    <property type="molecule type" value="Genomic_DNA"/>
</dbReference>
<dbReference type="RefSeq" id="WP_120193733.1">
    <property type="nucleotide sequence ID" value="NZ_RAPK01000010.1"/>
</dbReference>
<feature type="domain" description="Sodium symporter small subunit" evidence="2">
    <location>
        <begin position="10"/>
        <end position="85"/>
    </location>
</feature>
<organism evidence="3 4">
    <name type="scientific">Sinobaca qinghaiensis</name>
    <dbReference type="NCBI Taxonomy" id="342944"/>
    <lineage>
        <taxon>Bacteria</taxon>
        <taxon>Bacillati</taxon>
        <taxon>Bacillota</taxon>
        <taxon>Bacilli</taxon>
        <taxon>Bacillales</taxon>
        <taxon>Sporolactobacillaceae</taxon>
        <taxon>Sinobaca</taxon>
    </lineage>
</organism>
<keyword evidence="1" id="KW-0812">Transmembrane</keyword>
<accession>A0A419UZY3</accession>
<keyword evidence="1" id="KW-0472">Membrane</keyword>
<reference evidence="3 4" key="1">
    <citation type="submission" date="2018-09" db="EMBL/GenBank/DDBJ databases">
        <title>Genomic Encyclopedia of Archaeal and Bacterial Type Strains, Phase II (KMG-II): from individual species to whole genera.</title>
        <authorList>
            <person name="Goeker M."/>
        </authorList>
    </citation>
    <scope>NUCLEOTIDE SEQUENCE [LARGE SCALE GENOMIC DNA]</scope>
    <source>
        <strain evidence="3 4">DSM 17008</strain>
    </source>
</reference>
<dbReference type="Proteomes" id="UP000285120">
    <property type="component" value="Unassembled WGS sequence"/>
</dbReference>
<feature type="transmembrane region" description="Helical" evidence="1">
    <location>
        <begin position="20"/>
        <end position="41"/>
    </location>
</feature>
<dbReference type="NCBIfam" id="TIGR03647">
    <property type="entry name" value="Na_symport_sm"/>
    <property type="match status" value="1"/>
</dbReference>
<keyword evidence="1" id="KW-1133">Transmembrane helix</keyword>
<sequence length="100" mass="11477">MKKVEKKVADAYFKTRTTMIAIFLFIGFLVSFGIVFFAEFFSQFTFLGVQFHYYMASQGAVIVFILLLFLNAILNDRVDKKYGIDNDENVRISGGKTVDH</sequence>